<reference evidence="1 2" key="1">
    <citation type="submission" date="2019-09" db="EMBL/GenBank/DDBJ databases">
        <title>Mumia zhuanghuii sp. nov. isolated from the intestinal contents of plateau pika (Ochotona curzoniae) in the Qinghai-Tibet plateau of China.</title>
        <authorList>
            <person name="Tian Z."/>
        </authorList>
    </citation>
    <scope>NUCLEOTIDE SEQUENCE [LARGE SCALE GENOMIC DNA]</scope>
    <source>
        <strain evidence="2">350</strain>
    </source>
</reference>
<accession>A0A5Q6S300</accession>
<sequence>MPPNDVSQFLTAYAESLATFDAERSAALWGTPGTLVSDSFTASVGSREEMVEGLRSSYPLYRALGLAGVRYEVEDTVDLTDALVRVRVRWLFDGEGGELLADSTYEYLLRRDADGLHAYVSVDIDAQEKLADLARRKGIDLSSPPGSTG</sequence>
<comment type="caution">
    <text evidence="1">The sequence shown here is derived from an EMBL/GenBank/DDBJ whole genome shotgun (WGS) entry which is preliminary data.</text>
</comment>
<dbReference type="SUPFAM" id="SSF54427">
    <property type="entry name" value="NTF2-like"/>
    <property type="match status" value="1"/>
</dbReference>
<dbReference type="InterPro" id="IPR032710">
    <property type="entry name" value="NTF2-like_dom_sf"/>
</dbReference>
<dbReference type="RefSeq" id="WP_149767835.1">
    <property type="nucleotide sequence ID" value="NZ_VDFQ02000001.1"/>
</dbReference>
<dbReference type="Proteomes" id="UP000307768">
    <property type="component" value="Unassembled WGS sequence"/>
</dbReference>
<evidence type="ECO:0000313" key="1">
    <source>
        <dbReference type="EMBL" id="KAA1424748.1"/>
    </source>
</evidence>
<evidence type="ECO:0008006" key="3">
    <source>
        <dbReference type="Google" id="ProtNLM"/>
    </source>
</evidence>
<proteinExistence type="predicted"/>
<organism evidence="1 2">
    <name type="scientific">Mumia zhuanghuii</name>
    <dbReference type="NCBI Taxonomy" id="2585211"/>
    <lineage>
        <taxon>Bacteria</taxon>
        <taxon>Bacillati</taxon>
        <taxon>Actinomycetota</taxon>
        <taxon>Actinomycetes</taxon>
        <taxon>Propionibacteriales</taxon>
        <taxon>Nocardioidaceae</taxon>
        <taxon>Mumia</taxon>
    </lineage>
</organism>
<name>A0A5Q6S300_9ACTN</name>
<dbReference type="OrthoDB" id="5071858at2"/>
<protein>
    <recommendedName>
        <fullName evidence="3">SnoaL-like domain-containing protein</fullName>
    </recommendedName>
</protein>
<evidence type="ECO:0000313" key="2">
    <source>
        <dbReference type="Proteomes" id="UP000307768"/>
    </source>
</evidence>
<dbReference type="EMBL" id="VDFQ02000001">
    <property type="protein sequence ID" value="KAA1424748.1"/>
    <property type="molecule type" value="Genomic_DNA"/>
</dbReference>
<gene>
    <name evidence="1" type="ORF">FE697_002180</name>
</gene>
<dbReference type="AlphaFoldDB" id="A0A5Q6S300"/>